<proteinExistence type="predicted"/>
<sequence length="175" mass="19603">MLTQSLVTAWKVDEALHALKGLDQESNDPGWDGQCPWSADEIKNGCLPTLPEEKKTPSPAKMNRVALKTAWRNRPQLARQFAYYQARYERLCHTRSGAPKIVSLRTIKSDVAVGFGDGGDELAEKLDKEELGWKISGKYVSFHLLCGRVYERTCISRKAVVLLSEGRPGEPVRFA</sequence>
<gene>
    <name evidence="1" type="ORF">FIBSPDRAFT_947380</name>
</gene>
<evidence type="ECO:0000313" key="2">
    <source>
        <dbReference type="Proteomes" id="UP000076532"/>
    </source>
</evidence>
<accession>A0A166S3Z7</accession>
<name>A0A166S3Z7_9AGAM</name>
<evidence type="ECO:0000313" key="1">
    <source>
        <dbReference type="EMBL" id="KZP28987.1"/>
    </source>
</evidence>
<dbReference type="EMBL" id="KV417501">
    <property type="protein sequence ID" value="KZP28987.1"/>
    <property type="molecule type" value="Genomic_DNA"/>
</dbReference>
<keyword evidence="2" id="KW-1185">Reference proteome</keyword>
<protein>
    <submittedName>
        <fullName evidence="1">Uncharacterized protein</fullName>
    </submittedName>
</protein>
<reference evidence="1 2" key="1">
    <citation type="journal article" date="2016" name="Mol. Biol. Evol.">
        <title>Comparative Genomics of Early-Diverging Mushroom-Forming Fungi Provides Insights into the Origins of Lignocellulose Decay Capabilities.</title>
        <authorList>
            <person name="Nagy L.G."/>
            <person name="Riley R."/>
            <person name="Tritt A."/>
            <person name="Adam C."/>
            <person name="Daum C."/>
            <person name="Floudas D."/>
            <person name="Sun H."/>
            <person name="Yadav J.S."/>
            <person name="Pangilinan J."/>
            <person name="Larsson K.H."/>
            <person name="Matsuura K."/>
            <person name="Barry K."/>
            <person name="Labutti K."/>
            <person name="Kuo R."/>
            <person name="Ohm R.A."/>
            <person name="Bhattacharya S.S."/>
            <person name="Shirouzu T."/>
            <person name="Yoshinaga Y."/>
            <person name="Martin F.M."/>
            <person name="Grigoriev I.V."/>
            <person name="Hibbett D.S."/>
        </authorList>
    </citation>
    <scope>NUCLEOTIDE SEQUENCE [LARGE SCALE GENOMIC DNA]</scope>
    <source>
        <strain evidence="1 2">CBS 109695</strain>
    </source>
</reference>
<dbReference type="STRING" id="436010.A0A166S3Z7"/>
<organism evidence="1 2">
    <name type="scientific">Athelia psychrophila</name>
    <dbReference type="NCBI Taxonomy" id="1759441"/>
    <lineage>
        <taxon>Eukaryota</taxon>
        <taxon>Fungi</taxon>
        <taxon>Dikarya</taxon>
        <taxon>Basidiomycota</taxon>
        <taxon>Agaricomycotina</taxon>
        <taxon>Agaricomycetes</taxon>
        <taxon>Agaricomycetidae</taxon>
        <taxon>Atheliales</taxon>
        <taxon>Atheliaceae</taxon>
        <taxon>Athelia</taxon>
    </lineage>
</organism>
<dbReference type="AlphaFoldDB" id="A0A166S3Z7"/>
<dbReference type="Proteomes" id="UP000076532">
    <property type="component" value="Unassembled WGS sequence"/>
</dbReference>